<proteinExistence type="predicted"/>
<accession>A0ACA9P4J7</accession>
<evidence type="ECO:0000313" key="1">
    <source>
        <dbReference type="EMBL" id="CAG8683402.1"/>
    </source>
</evidence>
<reference evidence="1" key="1">
    <citation type="submission" date="2021-06" db="EMBL/GenBank/DDBJ databases">
        <authorList>
            <person name="Kallberg Y."/>
            <person name="Tangrot J."/>
            <person name="Rosling A."/>
        </authorList>
    </citation>
    <scope>NUCLEOTIDE SEQUENCE</scope>
    <source>
        <strain evidence="1">IL203A</strain>
    </source>
</reference>
<dbReference type="EMBL" id="CAJVPU010021931">
    <property type="protein sequence ID" value="CAG8683402.1"/>
    <property type="molecule type" value="Genomic_DNA"/>
</dbReference>
<dbReference type="Proteomes" id="UP000789702">
    <property type="component" value="Unassembled WGS sequence"/>
</dbReference>
<organism evidence="1 2">
    <name type="scientific">Dentiscutata heterogama</name>
    <dbReference type="NCBI Taxonomy" id="1316150"/>
    <lineage>
        <taxon>Eukaryota</taxon>
        <taxon>Fungi</taxon>
        <taxon>Fungi incertae sedis</taxon>
        <taxon>Mucoromycota</taxon>
        <taxon>Glomeromycotina</taxon>
        <taxon>Glomeromycetes</taxon>
        <taxon>Diversisporales</taxon>
        <taxon>Gigasporaceae</taxon>
        <taxon>Dentiscutata</taxon>
    </lineage>
</organism>
<feature type="non-terminal residue" evidence="1">
    <location>
        <position position="1"/>
    </location>
</feature>
<name>A0ACA9P4J7_9GLOM</name>
<protein>
    <submittedName>
        <fullName evidence="1">341_t:CDS:1</fullName>
    </submittedName>
</protein>
<comment type="caution">
    <text evidence="1">The sequence shown here is derived from an EMBL/GenBank/DDBJ whole genome shotgun (WGS) entry which is preliminary data.</text>
</comment>
<evidence type="ECO:0000313" key="2">
    <source>
        <dbReference type="Proteomes" id="UP000789702"/>
    </source>
</evidence>
<keyword evidence="2" id="KW-1185">Reference proteome</keyword>
<gene>
    <name evidence="1" type="ORF">DHETER_LOCUS10779</name>
</gene>
<sequence>RHTSYLEFLKLYLLIDNIGLIPLNNLEKPSSNNKLLRNSHEQVLNEYNEFLNNSQKQVIANNNCKQVLSKRTNSAILSQPSVFTPFCSPLKASSKVNLPSHLEKSHSEPPNLGPSHSGPSYSGLLHSELSYSAAETLKNKYDQVCDQEPELNNSNTVIKNYYNINAKYVKIIKK</sequence>